<reference evidence="5 6" key="1">
    <citation type="submission" date="2014-04" db="EMBL/GenBank/DDBJ databases">
        <authorList>
            <consortium name="DOE Joint Genome Institute"/>
            <person name="Kuo A."/>
            <person name="Girlanda M."/>
            <person name="Perotto S."/>
            <person name="Kohler A."/>
            <person name="Nagy L.G."/>
            <person name="Floudas D."/>
            <person name="Copeland A."/>
            <person name="Barry K.W."/>
            <person name="Cichocki N."/>
            <person name="Veneault-Fourrey C."/>
            <person name="LaButti K."/>
            <person name="Lindquist E.A."/>
            <person name="Lipzen A."/>
            <person name="Lundell T."/>
            <person name="Morin E."/>
            <person name="Murat C."/>
            <person name="Sun H."/>
            <person name="Tunlid A."/>
            <person name="Henrissat B."/>
            <person name="Grigoriev I.V."/>
            <person name="Hibbett D.S."/>
            <person name="Martin F."/>
            <person name="Nordberg H.P."/>
            <person name="Cantor M.N."/>
            <person name="Hua S.X."/>
        </authorList>
    </citation>
    <scope>NUCLEOTIDE SEQUENCE [LARGE SCALE GENOMIC DNA]</scope>
    <source>
        <strain evidence="5 6">MUT 4182</strain>
    </source>
</reference>
<keyword evidence="6" id="KW-1185">Reference proteome</keyword>
<evidence type="ECO:0000256" key="4">
    <source>
        <dbReference type="SAM" id="MobiDB-lite"/>
    </source>
</evidence>
<dbReference type="EMBL" id="KN823931">
    <property type="protein sequence ID" value="KIO15598.1"/>
    <property type="molecule type" value="Genomic_DNA"/>
</dbReference>
<proteinExistence type="inferred from homology"/>
<evidence type="ECO:0000256" key="2">
    <source>
        <dbReference type="ARBA" id="ARBA00022741"/>
    </source>
</evidence>
<dbReference type="FunFam" id="3.30.420.40:FF:000028">
    <property type="entry name" value="heat shock 70 kDa protein-like"/>
    <property type="match status" value="1"/>
</dbReference>
<gene>
    <name evidence="5" type="ORF">M407DRAFT_34812</name>
</gene>
<reference evidence="6" key="2">
    <citation type="submission" date="2015-01" db="EMBL/GenBank/DDBJ databases">
        <title>Evolutionary Origins and Diversification of the Mycorrhizal Mutualists.</title>
        <authorList>
            <consortium name="DOE Joint Genome Institute"/>
            <consortium name="Mycorrhizal Genomics Consortium"/>
            <person name="Kohler A."/>
            <person name="Kuo A."/>
            <person name="Nagy L.G."/>
            <person name="Floudas D."/>
            <person name="Copeland A."/>
            <person name="Barry K.W."/>
            <person name="Cichocki N."/>
            <person name="Veneault-Fourrey C."/>
            <person name="LaButti K."/>
            <person name="Lindquist E.A."/>
            <person name="Lipzen A."/>
            <person name="Lundell T."/>
            <person name="Morin E."/>
            <person name="Murat C."/>
            <person name="Riley R."/>
            <person name="Ohm R."/>
            <person name="Sun H."/>
            <person name="Tunlid A."/>
            <person name="Henrissat B."/>
            <person name="Grigoriev I.V."/>
            <person name="Hibbett D.S."/>
            <person name="Martin F."/>
        </authorList>
    </citation>
    <scope>NUCLEOTIDE SEQUENCE [LARGE SCALE GENOMIC DNA]</scope>
    <source>
        <strain evidence="6">MUT 4182</strain>
    </source>
</reference>
<dbReference type="STRING" id="1051891.A0A0C3K2E5"/>
<keyword evidence="2" id="KW-0547">Nucleotide-binding</keyword>
<sequence length="386" mass="43152">MALADPNDRDHVRLPSTPALHPSNNLENPLRCICGDEPRNVRLPATPPFHRNTLENVLKGYHLAQTLARPPPPPSHLQIERGTFSKSLKWLVRSLALAPLPFVHLRNWCDTPAPPTEIILNTLAGPTSRSTHDRHSHSFAGNATTQDCRLNDHYSPPTPLVNSHIQHDNLVLPSERLGIAPTSERSPRPLRHSLTFRSKCGSSSFMNVSEYLSSSAFLHNSTQSHRSPFKTNAALTHQIFSNERPNRPHVTFHQDALPVRRHSTPTPTPSRHVETVRRRFGLPGRLRHLEMKQEGWNRMSVGLGRQGRPDPYFVSPVMLILLHAGPTPQVSFVSKTASDALEISAMVLGKMKRTAEAYVGEKVTHAVVTVPAYFNDPQHRPPRTPV</sequence>
<dbReference type="PANTHER" id="PTHR19375">
    <property type="entry name" value="HEAT SHOCK PROTEIN 70KDA"/>
    <property type="match status" value="1"/>
</dbReference>
<feature type="compositionally biased region" description="Basic and acidic residues" evidence="4">
    <location>
        <begin position="1"/>
        <end position="13"/>
    </location>
</feature>
<accession>A0A0C3K2E5</accession>
<evidence type="ECO:0000256" key="1">
    <source>
        <dbReference type="ARBA" id="ARBA00007381"/>
    </source>
</evidence>
<dbReference type="Pfam" id="PF00012">
    <property type="entry name" value="HSP70"/>
    <property type="match status" value="1"/>
</dbReference>
<dbReference type="Proteomes" id="UP000054248">
    <property type="component" value="Unassembled WGS sequence"/>
</dbReference>
<dbReference type="InterPro" id="IPR043129">
    <property type="entry name" value="ATPase_NBD"/>
</dbReference>
<dbReference type="HOGENOM" id="CLU_716095_0_0_1"/>
<dbReference type="AlphaFoldDB" id="A0A0C3K2E5"/>
<keyword evidence="3" id="KW-0067">ATP-binding</keyword>
<evidence type="ECO:0000313" key="5">
    <source>
        <dbReference type="EMBL" id="KIO15598.1"/>
    </source>
</evidence>
<dbReference type="InterPro" id="IPR013126">
    <property type="entry name" value="Hsp_70_fam"/>
</dbReference>
<organism evidence="5 6">
    <name type="scientific">Tulasnella calospora MUT 4182</name>
    <dbReference type="NCBI Taxonomy" id="1051891"/>
    <lineage>
        <taxon>Eukaryota</taxon>
        <taxon>Fungi</taxon>
        <taxon>Dikarya</taxon>
        <taxon>Basidiomycota</taxon>
        <taxon>Agaricomycotina</taxon>
        <taxon>Agaricomycetes</taxon>
        <taxon>Cantharellales</taxon>
        <taxon>Tulasnellaceae</taxon>
        <taxon>Tulasnella</taxon>
    </lineage>
</organism>
<comment type="similarity">
    <text evidence="1">Belongs to the heat shock protein 70 family.</text>
</comment>
<evidence type="ECO:0000256" key="3">
    <source>
        <dbReference type="ARBA" id="ARBA00022840"/>
    </source>
</evidence>
<dbReference type="SUPFAM" id="SSF53067">
    <property type="entry name" value="Actin-like ATPase domain"/>
    <property type="match status" value="1"/>
</dbReference>
<name>A0A0C3K2E5_9AGAM</name>
<dbReference type="GO" id="GO:0005524">
    <property type="term" value="F:ATP binding"/>
    <property type="evidence" value="ECO:0007669"/>
    <property type="project" value="UniProtKB-KW"/>
</dbReference>
<protein>
    <submittedName>
        <fullName evidence="5">Uncharacterized protein</fullName>
    </submittedName>
</protein>
<evidence type="ECO:0000313" key="6">
    <source>
        <dbReference type="Proteomes" id="UP000054248"/>
    </source>
</evidence>
<dbReference type="GO" id="GO:0140662">
    <property type="term" value="F:ATP-dependent protein folding chaperone"/>
    <property type="evidence" value="ECO:0007669"/>
    <property type="project" value="InterPro"/>
</dbReference>
<dbReference type="Gene3D" id="3.30.420.40">
    <property type="match status" value="1"/>
</dbReference>
<feature type="region of interest" description="Disordered" evidence="4">
    <location>
        <begin position="1"/>
        <end position="22"/>
    </location>
</feature>